<gene>
    <name evidence="1" type="ORF">LDG_5003</name>
</gene>
<dbReference type="HOGENOM" id="CLU_1592518_0_0_6"/>
<evidence type="ECO:0000313" key="2">
    <source>
        <dbReference type="Proteomes" id="UP000002770"/>
    </source>
</evidence>
<dbReference type="Proteomes" id="UP000002770">
    <property type="component" value="Unassembled WGS sequence"/>
</dbReference>
<accession>G9EIJ8</accession>
<dbReference type="EMBL" id="JH413793">
    <property type="protein sequence ID" value="EHL32766.1"/>
    <property type="molecule type" value="Genomic_DNA"/>
</dbReference>
<dbReference type="eggNOG" id="COG2801">
    <property type="taxonomic scope" value="Bacteria"/>
</dbReference>
<reference evidence="1 2" key="1">
    <citation type="journal article" date="2011" name="BMC Genomics">
        <title>Insight into cross-talk between intra-amoebal pathogens.</title>
        <authorList>
            <person name="Gimenez G."/>
            <person name="Bertelli C."/>
            <person name="Moliner C."/>
            <person name="Robert C."/>
            <person name="Raoult D."/>
            <person name="Fournier P.E."/>
            <person name="Greub G."/>
        </authorList>
    </citation>
    <scope>NUCLEOTIDE SEQUENCE [LARGE SCALE GENOMIC DNA]</scope>
    <source>
        <strain evidence="1 2">LLAP12</strain>
    </source>
</reference>
<dbReference type="AlphaFoldDB" id="G9EIJ8"/>
<evidence type="ECO:0008006" key="3">
    <source>
        <dbReference type="Google" id="ProtNLM"/>
    </source>
</evidence>
<dbReference type="PANTHER" id="PTHR47515:SF2">
    <property type="entry name" value="INTEGRASE CORE DOMAIN PROTEIN"/>
    <property type="match status" value="1"/>
</dbReference>
<sequence>MVTPSRRRELAKKAVTNKDISIRMSCELFGISETCYRYQAKLNNENATIADWLLRLAQRQRNWGFGLCFLYLRNVKGFSWNHKRVYRIYRKLELNMRIKPKTRVALPRERFRDIPVPEIDSPTREAKGPGRPASVNICSERAKHLPPTMTDAFSYGLIFFLRKNIRP</sequence>
<organism evidence="1 2">
    <name type="scientific">Legionella drancourtii LLAP12</name>
    <dbReference type="NCBI Taxonomy" id="658187"/>
    <lineage>
        <taxon>Bacteria</taxon>
        <taxon>Pseudomonadati</taxon>
        <taxon>Pseudomonadota</taxon>
        <taxon>Gammaproteobacteria</taxon>
        <taxon>Legionellales</taxon>
        <taxon>Legionellaceae</taxon>
        <taxon>Legionella</taxon>
    </lineage>
</organism>
<protein>
    <recommendedName>
        <fullName evidence="3">HTH-like domain-containing protein</fullName>
    </recommendedName>
</protein>
<evidence type="ECO:0000313" key="1">
    <source>
        <dbReference type="EMBL" id="EHL32766.1"/>
    </source>
</evidence>
<dbReference type="InParanoid" id="G9EIJ8"/>
<keyword evidence="2" id="KW-1185">Reference proteome</keyword>
<proteinExistence type="predicted"/>
<dbReference type="PANTHER" id="PTHR47515">
    <property type="entry name" value="LOW CALCIUM RESPONSE LOCUS PROTEIN T"/>
    <property type="match status" value="1"/>
</dbReference>
<dbReference type="STRING" id="658187.LDG_5003"/>
<name>G9EIJ8_9GAMM</name>